<dbReference type="Proteomes" id="UP000504628">
    <property type="component" value="Chromosome 8"/>
</dbReference>
<dbReference type="KEGG" id="pdic:118502025"/>
<reference evidence="3" key="1">
    <citation type="submission" date="2025-08" db="UniProtKB">
        <authorList>
            <consortium name="RefSeq"/>
        </authorList>
    </citation>
    <scope>IDENTIFICATION</scope>
    <source>
        <tissue evidence="3">Muscle</tissue>
    </source>
</reference>
<evidence type="ECO:0000313" key="3">
    <source>
        <dbReference type="RefSeq" id="XP_035888496.1"/>
    </source>
</evidence>
<accession>A0A7E6EA15</accession>
<evidence type="ECO:0000256" key="1">
    <source>
        <dbReference type="SAM" id="MobiDB-lite"/>
    </source>
</evidence>
<dbReference type="AlphaFoldDB" id="A0A7E6EA15"/>
<feature type="region of interest" description="Disordered" evidence="1">
    <location>
        <begin position="60"/>
        <end position="220"/>
    </location>
</feature>
<keyword evidence="2" id="KW-1185">Reference proteome</keyword>
<dbReference type="InParanoid" id="A0A7E6EA15"/>
<sequence>MGWGTESVEARSSRRGGGLGLPSCGFLGPPTQGWARGAPTRWLPIPLPLTHWLTKISLAGGSQPRAARPVTVPSCPGDWDSADPLARCPAGGGRRRRPAERRVPGDPGPRARRPEPPPSRPAFLVGLISPPGGARGRHPARLPRAPPPRSGAPRSPRLGVRRRCCVRPPSPGMQRVPGRGPETSGADPGVLGRATQVRPRARKPDPRASGLLRCAPRSSV</sequence>
<dbReference type="RefSeq" id="XP_035888496.1">
    <property type="nucleotide sequence ID" value="XM_036032603.1"/>
</dbReference>
<organism evidence="2 3">
    <name type="scientific">Phyllostomus discolor</name>
    <name type="common">pale spear-nosed bat</name>
    <dbReference type="NCBI Taxonomy" id="89673"/>
    <lineage>
        <taxon>Eukaryota</taxon>
        <taxon>Metazoa</taxon>
        <taxon>Chordata</taxon>
        <taxon>Craniata</taxon>
        <taxon>Vertebrata</taxon>
        <taxon>Euteleostomi</taxon>
        <taxon>Mammalia</taxon>
        <taxon>Eutheria</taxon>
        <taxon>Laurasiatheria</taxon>
        <taxon>Chiroptera</taxon>
        <taxon>Yangochiroptera</taxon>
        <taxon>Phyllostomidae</taxon>
        <taxon>Phyllostominae</taxon>
        <taxon>Phyllostomus</taxon>
    </lineage>
</organism>
<feature type="region of interest" description="Disordered" evidence="1">
    <location>
        <begin position="1"/>
        <end position="24"/>
    </location>
</feature>
<protein>
    <submittedName>
        <fullName evidence="3">Proline-rich protein HaeIII subfamily 1-like</fullName>
    </submittedName>
</protein>
<proteinExistence type="predicted"/>
<evidence type="ECO:0000313" key="2">
    <source>
        <dbReference type="Proteomes" id="UP000504628"/>
    </source>
</evidence>
<name>A0A7E6EA15_9CHIR</name>
<gene>
    <name evidence="3" type="primary">LOC118502025</name>
</gene>
<dbReference type="GeneID" id="118502025"/>